<reference evidence="1 2" key="1">
    <citation type="submission" date="2017-09" db="EMBL/GenBank/DDBJ databases">
        <title>Draft Genome Sequence of Corynebacterium accolens AH4003.</title>
        <authorList>
            <person name="Chen Y."/>
            <person name="Oosthuysen W.F."/>
            <person name="Kelley S."/>
            <person name="Horswill A."/>
        </authorList>
    </citation>
    <scope>NUCLEOTIDE SEQUENCE [LARGE SCALE GENOMIC DNA]</scope>
    <source>
        <strain evidence="1 2">AH4003</strain>
    </source>
</reference>
<comment type="caution">
    <text evidence="1">The sequence shown here is derived from an EMBL/GenBank/DDBJ whole genome shotgun (WGS) entry which is preliminary data.</text>
</comment>
<proteinExistence type="predicted"/>
<name>A0A2A4AL41_9CORY</name>
<dbReference type="AlphaFoldDB" id="A0A2A4AL41"/>
<protein>
    <submittedName>
        <fullName evidence="1">Uncharacterized protein</fullName>
    </submittedName>
</protein>
<dbReference type="Proteomes" id="UP000218690">
    <property type="component" value="Unassembled WGS sequence"/>
</dbReference>
<dbReference type="EMBL" id="NWBP01000016">
    <property type="protein sequence ID" value="PCC83124.1"/>
    <property type="molecule type" value="Genomic_DNA"/>
</dbReference>
<organism evidence="1 2">
    <name type="scientific">Corynebacterium accolens</name>
    <dbReference type="NCBI Taxonomy" id="38284"/>
    <lineage>
        <taxon>Bacteria</taxon>
        <taxon>Bacillati</taxon>
        <taxon>Actinomycetota</taxon>
        <taxon>Actinomycetes</taxon>
        <taxon>Mycobacteriales</taxon>
        <taxon>Corynebacteriaceae</taxon>
        <taxon>Corynebacterium</taxon>
    </lineage>
</organism>
<evidence type="ECO:0000313" key="1">
    <source>
        <dbReference type="EMBL" id="PCC83124.1"/>
    </source>
</evidence>
<accession>A0A2A4AL41</accession>
<evidence type="ECO:0000313" key="2">
    <source>
        <dbReference type="Proteomes" id="UP000218690"/>
    </source>
</evidence>
<sequence>MSHSIEIAIWALTWEYGEQHSVIPGRLEHITWGVDPEEVRQLPGYGDYIRLFRRLVTQPEEVQP</sequence>
<gene>
    <name evidence="1" type="ORF">COM45_04835</name>
</gene>